<dbReference type="Proteomes" id="UP000000321">
    <property type="component" value="Unassembled WGS sequence"/>
</dbReference>
<evidence type="ECO:0000313" key="2">
    <source>
        <dbReference type="EMBL" id="EAS49638.1"/>
    </source>
</evidence>
<dbReference type="BioCyc" id="AURANTIMONAS:SI859A1_00291-MONOMER"/>
<sequence length="104" mass="11598">MISFPAVPGAFARPSPVPRLLRCRDSRARAKTRKIDQRTAGDLRQAGGPCMPYGPCHPRQLAGEYGRYFATLCAEGGSGDIQRRRREGWCACRNTRRHSGTSRH</sequence>
<dbReference type="EMBL" id="AAPJ01000004">
    <property type="protein sequence ID" value="EAS49638.1"/>
    <property type="molecule type" value="Genomic_DNA"/>
</dbReference>
<evidence type="ECO:0000256" key="1">
    <source>
        <dbReference type="SAM" id="MobiDB-lite"/>
    </source>
</evidence>
<proteinExistence type="predicted"/>
<protein>
    <submittedName>
        <fullName evidence="2">Uncharacterized protein</fullName>
    </submittedName>
</protein>
<accession>Q1YHE1</accession>
<comment type="caution">
    <text evidence="2">The sequence shown here is derived from an EMBL/GenBank/DDBJ whole genome shotgun (WGS) entry which is preliminary data.</text>
</comment>
<evidence type="ECO:0000313" key="3">
    <source>
        <dbReference type="Proteomes" id="UP000000321"/>
    </source>
</evidence>
<dbReference type="HOGENOM" id="CLU_2246977_0_0_5"/>
<feature type="region of interest" description="Disordered" evidence="1">
    <location>
        <begin position="28"/>
        <end position="49"/>
    </location>
</feature>
<name>Q1YHE1_AURMS</name>
<reference evidence="2 3" key="1">
    <citation type="journal article" date="2008" name="Appl. Environ. Microbiol.">
        <title>Genomic insights into Mn(II) oxidation by the marine alphaproteobacterium Aurantimonas sp. strain SI85-9A1.</title>
        <authorList>
            <person name="Dick G.J."/>
            <person name="Podell S."/>
            <person name="Johnson H.A."/>
            <person name="Rivera-Espinoza Y."/>
            <person name="Bernier-Latmani R."/>
            <person name="McCarthy J.K."/>
            <person name="Torpey J.W."/>
            <person name="Clement B.G."/>
            <person name="Gaasterland T."/>
            <person name="Tebo B.M."/>
        </authorList>
    </citation>
    <scope>NUCLEOTIDE SEQUENCE [LARGE SCALE GENOMIC DNA]</scope>
    <source>
        <strain evidence="2 3">SI85-9A1</strain>
    </source>
</reference>
<feature type="compositionally biased region" description="Basic and acidic residues" evidence="1">
    <location>
        <begin position="28"/>
        <end position="41"/>
    </location>
</feature>
<dbReference type="AlphaFoldDB" id="Q1YHE1"/>
<gene>
    <name evidence="2" type="ORF">SI859A1_00291</name>
</gene>
<keyword evidence="3" id="KW-1185">Reference proteome</keyword>
<organism evidence="2 3">
    <name type="scientific">Aurantimonas manganoxydans (strain ATCC BAA-1229 / DSM 21871 / SI85-9A1)</name>
    <dbReference type="NCBI Taxonomy" id="287752"/>
    <lineage>
        <taxon>Bacteria</taxon>
        <taxon>Pseudomonadati</taxon>
        <taxon>Pseudomonadota</taxon>
        <taxon>Alphaproteobacteria</taxon>
        <taxon>Hyphomicrobiales</taxon>
        <taxon>Aurantimonadaceae</taxon>
        <taxon>Aurantimonas</taxon>
    </lineage>
</organism>